<evidence type="ECO:0008006" key="3">
    <source>
        <dbReference type="Google" id="ProtNLM"/>
    </source>
</evidence>
<accession>A0ABT9J8E9</accession>
<dbReference type="EMBL" id="JAVAMQ010000002">
    <property type="protein sequence ID" value="MDP5306088.1"/>
    <property type="molecule type" value="Genomic_DNA"/>
</dbReference>
<gene>
    <name evidence="1" type="ORF">Q5Y72_03130</name>
</gene>
<dbReference type="PANTHER" id="PTHR36842">
    <property type="entry name" value="PROTEIN TOLB HOMOLOG"/>
    <property type="match status" value="1"/>
</dbReference>
<dbReference type="Proteomes" id="UP001224997">
    <property type="component" value="Unassembled WGS sequence"/>
</dbReference>
<dbReference type="PANTHER" id="PTHR36842:SF1">
    <property type="entry name" value="PROTEIN TOLB"/>
    <property type="match status" value="1"/>
</dbReference>
<dbReference type="RefSeq" id="WP_305961957.1">
    <property type="nucleotide sequence ID" value="NZ_JAVAMQ010000002.1"/>
</dbReference>
<dbReference type="SUPFAM" id="SSF82171">
    <property type="entry name" value="DPP6 N-terminal domain-like"/>
    <property type="match status" value="1"/>
</dbReference>
<proteinExistence type="predicted"/>
<comment type="caution">
    <text evidence="1">The sequence shown here is derived from an EMBL/GenBank/DDBJ whole genome shotgun (WGS) entry which is preliminary data.</text>
</comment>
<sequence>MTRDDPSDARPGAAGWRSSLEVFDIASGRCRVVLRSPRLIEAPNWHPEGWFLVNAEGRLWRADAAGLRAIDIGGLDRCNNDHGILPDGRILFSCHNAHGSGIYMLEADGPREVLAARPSWWHGAHLGAEGRWIAHACVRGGDRVVRVAVMDLDSGIERVLTPQGSAHHDGPDFSACGQVVWFNSDATGHAQIWRVGRDGQGAAPVFRDDNVNWFPHPSPCGRHVVYLAYPPGTAGHPRDLDVSLWLMAPDGSGRRRIVDLLGGQGSLNVPSWAPDGHAFAFMRYASGTAPVSAAT</sequence>
<reference evidence="1 2" key="1">
    <citation type="submission" date="2023-08" db="EMBL/GenBank/DDBJ databases">
        <authorList>
            <person name="Park J.-S."/>
        </authorList>
    </citation>
    <scope>NUCLEOTIDE SEQUENCE [LARGE SCALE GENOMIC DNA]</scope>
    <source>
        <strain evidence="1 2">2205BS29-5</strain>
    </source>
</reference>
<keyword evidence="2" id="KW-1185">Reference proteome</keyword>
<dbReference type="Gene3D" id="2.120.10.30">
    <property type="entry name" value="TolB, C-terminal domain"/>
    <property type="match status" value="1"/>
</dbReference>
<organism evidence="1 2">
    <name type="scientific">Paracoccus spongiarum</name>
    <dbReference type="NCBI Taxonomy" id="3064387"/>
    <lineage>
        <taxon>Bacteria</taxon>
        <taxon>Pseudomonadati</taxon>
        <taxon>Pseudomonadota</taxon>
        <taxon>Alphaproteobacteria</taxon>
        <taxon>Rhodobacterales</taxon>
        <taxon>Paracoccaceae</taxon>
        <taxon>Paracoccus</taxon>
    </lineage>
</organism>
<evidence type="ECO:0000313" key="1">
    <source>
        <dbReference type="EMBL" id="MDP5306088.1"/>
    </source>
</evidence>
<dbReference type="InterPro" id="IPR011042">
    <property type="entry name" value="6-blade_b-propeller_TolB-like"/>
</dbReference>
<evidence type="ECO:0000313" key="2">
    <source>
        <dbReference type="Proteomes" id="UP001224997"/>
    </source>
</evidence>
<protein>
    <recommendedName>
        <fullName evidence="3">Biopolymer transporter Tol</fullName>
    </recommendedName>
</protein>
<name>A0ABT9J8E9_9RHOB</name>